<dbReference type="EMBL" id="OB663296">
    <property type="protein sequence ID" value="CAD7231224.1"/>
    <property type="molecule type" value="Genomic_DNA"/>
</dbReference>
<feature type="non-terminal residue" evidence="1">
    <location>
        <position position="1"/>
    </location>
</feature>
<organism evidence="1">
    <name type="scientific">Cyprideis torosa</name>
    <dbReference type="NCBI Taxonomy" id="163714"/>
    <lineage>
        <taxon>Eukaryota</taxon>
        <taxon>Metazoa</taxon>
        <taxon>Ecdysozoa</taxon>
        <taxon>Arthropoda</taxon>
        <taxon>Crustacea</taxon>
        <taxon>Oligostraca</taxon>
        <taxon>Ostracoda</taxon>
        <taxon>Podocopa</taxon>
        <taxon>Podocopida</taxon>
        <taxon>Cytherocopina</taxon>
        <taxon>Cytheroidea</taxon>
        <taxon>Cytherideidae</taxon>
        <taxon>Cyprideis</taxon>
    </lineage>
</organism>
<dbReference type="AlphaFoldDB" id="A0A7R8WHZ2"/>
<reference evidence="1" key="1">
    <citation type="submission" date="2020-11" db="EMBL/GenBank/DDBJ databases">
        <authorList>
            <person name="Tran Van P."/>
        </authorList>
    </citation>
    <scope>NUCLEOTIDE SEQUENCE</scope>
</reference>
<protein>
    <submittedName>
        <fullName evidence="1">Uncharacterized protein</fullName>
    </submittedName>
</protein>
<accession>A0A7R8WHZ2</accession>
<sequence>LELPMHFHRRFSRLILLLLLFILSFFMSAIYKSTLFSFLSSPPKYIFLSSSNDLEASGRHWATLDNSVLTKAFQNRPVLDSRLIAISMGEFTEYAFRMLEEPGKYVLVQTVSPIFSLTWIGKSSNIQRMEQLRVFFHRFEIIKWNLQYFARNEEQNRRKVLKEPRLESLQVDQLAGAYAILLIGMFLGTLVLIFEDHQSFITFTTPEPSQLVLELSYRAHKLREFTSVARLSS</sequence>
<gene>
    <name evidence="1" type="ORF">CTOB1V02_LOCUS9076</name>
</gene>
<evidence type="ECO:0000313" key="1">
    <source>
        <dbReference type="EMBL" id="CAD7231224.1"/>
    </source>
</evidence>
<name>A0A7R8WHZ2_9CRUS</name>
<proteinExistence type="predicted"/>